<dbReference type="InterPro" id="IPR001647">
    <property type="entry name" value="HTH_TetR"/>
</dbReference>
<dbReference type="InterPro" id="IPR050109">
    <property type="entry name" value="HTH-type_TetR-like_transc_reg"/>
</dbReference>
<dbReference type="InterPro" id="IPR009057">
    <property type="entry name" value="Homeodomain-like_sf"/>
</dbReference>
<keyword evidence="2 4" id="KW-0238">DNA-binding</keyword>
<dbReference type="PANTHER" id="PTHR30055">
    <property type="entry name" value="HTH-TYPE TRANSCRIPTIONAL REGULATOR RUTR"/>
    <property type="match status" value="1"/>
</dbReference>
<dbReference type="PROSITE" id="PS50977">
    <property type="entry name" value="HTH_TETR_2"/>
    <property type="match status" value="1"/>
</dbReference>
<dbReference type="Gene3D" id="1.10.357.10">
    <property type="entry name" value="Tetracycline Repressor, domain 2"/>
    <property type="match status" value="1"/>
</dbReference>
<evidence type="ECO:0000313" key="7">
    <source>
        <dbReference type="Proteomes" id="UP001596004"/>
    </source>
</evidence>
<protein>
    <submittedName>
        <fullName evidence="6">TetR/AcrR family transcriptional regulator</fullName>
    </submittedName>
</protein>
<evidence type="ECO:0000256" key="3">
    <source>
        <dbReference type="ARBA" id="ARBA00023163"/>
    </source>
</evidence>
<dbReference type="RefSeq" id="WP_380846330.1">
    <property type="nucleotide sequence ID" value="NZ_JBHSFP010000026.1"/>
</dbReference>
<keyword evidence="3" id="KW-0804">Transcription</keyword>
<dbReference type="PANTHER" id="PTHR30055:SF234">
    <property type="entry name" value="HTH-TYPE TRANSCRIPTIONAL REGULATOR BETI"/>
    <property type="match status" value="1"/>
</dbReference>
<reference evidence="7" key="1">
    <citation type="journal article" date="2019" name="Int. J. Syst. Evol. Microbiol.">
        <title>The Global Catalogue of Microorganisms (GCM) 10K type strain sequencing project: providing services to taxonomists for standard genome sequencing and annotation.</title>
        <authorList>
            <consortium name="The Broad Institute Genomics Platform"/>
            <consortium name="The Broad Institute Genome Sequencing Center for Infectious Disease"/>
            <person name="Wu L."/>
            <person name="Ma J."/>
        </authorList>
    </citation>
    <scope>NUCLEOTIDE SEQUENCE [LARGE SCALE GENOMIC DNA]</scope>
    <source>
        <strain evidence="7">CGMCC 4.7132</strain>
    </source>
</reference>
<dbReference type="SUPFAM" id="SSF46689">
    <property type="entry name" value="Homeodomain-like"/>
    <property type="match status" value="1"/>
</dbReference>
<evidence type="ECO:0000256" key="4">
    <source>
        <dbReference type="PROSITE-ProRule" id="PRU00335"/>
    </source>
</evidence>
<accession>A0ABV9CQW5</accession>
<dbReference type="InterPro" id="IPR049445">
    <property type="entry name" value="TetR_SbtR-like_C"/>
</dbReference>
<dbReference type="InterPro" id="IPR036271">
    <property type="entry name" value="Tet_transcr_reg_TetR-rel_C_sf"/>
</dbReference>
<evidence type="ECO:0000256" key="1">
    <source>
        <dbReference type="ARBA" id="ARBA00023015"/>
    </source>
</evidence>
<comment type="caution">
    <text evidence="6">The sequence shown here is derived from an EMBL/GenBank/DDBJ whole genome shotgun (WGS) entry which is preliminary data.</text>
</comment>
<evidence type="ECO:0000259" key="5">
    <source>
        <dbReference type="PROSITE" id="PS50977"/>
    </source>
</evidence>
<evidence type="ECO:0000256" key="2">
    <source>
        <dbReference type="ARBA" id="ARBA00023125"/>
    </source>
</evidence>
<dbReference type="SUPFAM" id="SSF48498">
    <property type="entry name" value="Tetracyclin repressor-like, C-terminal domain"/>
    <property type="match status" value="1"/>
</dbReference>
<sequence>MPARRTPPAARPMRADARRSRERILAAAVSAVAAQGAGASLEEIARRAGVGSATLHRHFPTRQALLEELFRDKVAALCARARELGDGREPGPALAAWLGAVAEHATTDRGLAAALIGGSAGGAPALGLTCHAMISEAGEALMARARQTGAVRPEVSLTDLLTLVTAICLVAEGHPSGAEQAGRLLALALNGVHPPRGPAAAP</sequence>
<gene>
    <name evidence="6" type="ORF">ACFO60_29205</name>
</gene>
<name>A0ABV9CQW5_9ACTN</name>
<keyword evidence="7" id="KW-1185">Reference proteome</keyword>
<feature type="domain" description="HTH tetR-type" evidence="5">
    <location>
        <begin position="18"/>
        <end position="77"/>
    </location>
</feature>
<feature type="DNA-binding region" description="H-T-H motif" evidence="4">
    <location>
        <begin position="40"/>
        <end position="59"/>
    </location>
</feature>
<proteinExistence type="predicted"/>
<dbReference type="EMBL" id="JBHSFP010000026">
    <property type="protein sequence ID" value="MFC4534857.1"/>
    <property type="molecule type" value="Genomic_DNA"/>
</dbReference>
<evidence type="ECO:0000313" key="6">
    <source>
        <dbReference type="EMBL" id="MFC4534857.1"/>
    </source>
</evidence>
<organism evidence="6 7">
    <name type="scientific">Sphaerisporangium dianthi</name>
    <dbReference type="NCBI Taxonomy" id="1436120"/>
    <lineage>
        <taxon>Bacteria</taxon>
        <taxon>Bacillati</taxon>
        <taxon>Actinomycetota</taxon>
        <taxon>Actinomycetes</taxon>
        <taxon>Streptosporangiales</taxon>
        <taxon>Streptosporangiaceae</taxon>
        <taxon>Sphaerisporangium</taxon>
    </lineage>
</organism>
<keyword evidence="1" id="KW-0805">Transcription regulation</keyword>
<dbReference type="PRINTS" id="PR00455">
    <property type="entry name" value="HTHTETR"/>
</dbReference>
<dbReference type="Pfam" id="PF00440">
    <property type="entry name" value="TetR_N"/>
    <property type="match status" value="1"/>
</dbReference>
<dbReference type="Proteomes" id="UP001596004">
    <property type="component" value="Unassembled WGS sequence"/>
</dbReference>
<dbReference type="Pfam" id="PF21597">
    <property type="entry name" value="TetR_C_43"/>
    <property type="match status" value="1"/>
</dbReference>